<accession>A0A9N8ZMT8</accession>
<evidence type="ECO:0000313" key="3">
    <source>
        <dbReference type="EMBL" id="CAG8501562.1"/>
    </source>
</evidence>
<feature type="region of interest" description="Disordered" evidence="1">
    <location>
        <begin position="613"/>
        <end position="649"/>
    </location>
</feature>
<evidence type="ECO:0000256" key="2">
    <source>
        <dbReference type="SAM" id="Phobius"/>
    </source>
</evidence>
<feature type="compositionally biased region" description="Polar residues" evidence="1">
    <location>
        <begin position="841"/>
        <end position="861"/>
    </location>
</feature>
<feature type="transmembrane region" description="Helical" evidence="2">
    <location>
        <begin position="1349"/>
        <end position="1369"/>
    </location>
</feature>
<feature type="compositionally biased region" description="Basic and acidic residues" evidence="1">
    <location>
        <begin position="762"/>
        <end position="786"/>
    </location>
</feature>
<dbReference type="EMBL" id="CAJVPQ010000673">
    <property type="protein sequence ID" value="CAG8501562.1"/>
    <property type="molecule type" value="Genomic_DNA"/>
</dbReference>
<feature type="region of interest" description="Disordered" evidence="1">
    <location>
        <begin position="550"/>
        <end position="569"/>
    </location>
</feature>
<feature type="compositionally biased region" description="Basic and acidic residues" evidence="1">
    <location>
        <begin position="371"/>
        <end position="395"/>
    </location>
</feature>
<feature type="region of interest" description="Disordered" evidence="1">
    <location>
        <begin position="206"/>
        <end position="239"/>
    </location>
</feature>
<keyword evidence="2" id="KW-0472">Membrane</keyword>
<name>A0A9N8ZMT8_9GLOM</name>
<sequence>MSNLKKPPAKPVNDLIKFWAQQQEKEKAVAETVSKSRPLSPNTSTPPSPRSDSYFPPLSPRQRSFRNTPTSSPPLSPTLHKTITDSSKVIITSRSIQNLSDDSNNESQKSISETLASSLKDVESSKFDTLTSHVTRSFSAANNDSSKKSFSPSSSLRSLPDTFKEEFGVQLRPRDALSKVKAASQMVQRESLPPVKNVSNLVSRFEKVTSPPASPTTANPTTKKASSESSSPKPMSPIRRNQTIEPLSISQPLSNAISNTLVSNLKRRDTDDNPFETYSTSKSTLLTEPSTKQSSTSEFLYNPTKSVSRKSSMKRRSNIPDPIIIPSPTTPTRTSQLFNDDIVKVPEKQVVEESKKLTSPISSSVVSPIKSDSEPKSEPLKPKTESEPKTEEIKAPKFGPSEQLSVENLPKIAPTSPFNFDLPEPIFGKSSMGEGSLISRQEQIETNSFFSVSTSSPKPQQSISESKSVSITREREIPKPSVPSKETTMVSETISVVSPTSPISPNDDSQISSIIPSSTLQIPEESLPRVSLSSPSGQETAVETISEIMSSPTAQSLNPTSPADSTLASPEIVPSNANFLLGFLPEITPISPFWNPVAADSKAGSNAVSPLWKPFPENQSKPISPILSPKTDNSLINDDANKNSLPNNDNQVPDLWFKRSSSNFLNIPELSSQPVDSQLTMQEPIPRPLKESPLDRSANSYIFSFMSDDTDSWKFFVESPNASSVNLKLNVNPFASYLDNVKKDNDATDVESDEDQKYNPFVDKKQSEKKNKHISKDKITHSHAIELQETSIAHSRSTTKIDDENDENDPTEIKPNSRKLTILDNFGNFLNQKKNSDGDEISSTPQADDTQSCRISHQSLKNNKRSEQRSRNVNVDALRKPRSIQSLDSVSKSKERRHYSQHKYRPVQIPKSPYSTIHPQRHTLSPAFILKEKKNILKSVSINNYNHNLPDYNATKENISMLVPHSISAIEYGKVNHSLPDLAIRDRHHQFNETFYKNNMTVPDFTRVSSITENGKENVQETSTMDISVENIIEPVDPTVPSSSTRITRLTINPFDEFEKNEHFLPTTPWIKLPHLDEYIESLPKTGFSNPKEIMTSEEYGKFLAQGNNQKFAEYLFPIISQPTNDQSDTESISQGKGNDDNNNGPTERGIVGSSPSPSSEKYQEAVSIVYEQRFSKLEIMRDFIQFMSLALSFVTQGMFSRNWIYIMLSSVPDFLSLKMDKVFGFGAIFFLLFFVIGFCNLFLFRKIAKWKKATDVEDIGSSRTSSCLLKNHITMFVLTTIYVPITKLSLDAVVWAAPFWPVANPYLPNVDNPDFDSMVEGGNEALRYPKDFCYVTSMSKDGLNFSPFIIALALLNLGAISFWFPITLKKIVDRQMGRFGFTSSKGTKGKEAIEDEDNYPHKFLFNGYNDNWGTYKSFIMAMKFSLIFLVVVVSKDNCLFRSSTTRLQISTIAQVIQILFFVLLFISHWKGEPFLYSNFNTAEYWARFAYLMTSVIGLLMILNIGPVDGLGIGLIIVNVTIVIIITCYLMKRINDFSLRYMGGGGAYGVSRSIGGNRGSLGKKKLEFSLNISSPDLDFDRLIKERIWQDTWTKLLLTNEKFKPPALSAGKSLLFSEASYRAPYLLNFFGSVGERHIENCKIVSTIGLQSYVKALAPLPSSMVNLKSKILNNYVGVDMYYAEEFLDVSKKTGFGKAYVVPFPFCVVMCYDEDDNILVLKQEWELQRYLQQNESKEIQRRRLVRQMLRALEGKNIIGPCYENVDYLKEKVHYHRGILSIQRKHGSLWNGHDLNPGFKVTITYSEPGPKESKCPHIVTQEVIGITEDFQMTNQLEKLFGDNYKLVEMGLDQIQTTMNDYRQYYRDESRSKEESLTYGFHINIFNNPSIPLEALPSVLLTTEENQHVQSIPEHEYPTIVYLYERMRIVHTSRVHQWWYLFWEDLWNKNGELIPSLQKYEQDFSPLYRTSICYQPMKRLDLEEFLEKRGLWIGNGKLGLFHSGLLNRIYLYLNKVVYETKDKDGTRKKWRISKEKKIQDDDDSSKGRGQRMTIIGKVGSVFMGINRNSQNTKRPYYVMKEEENDSDLEDIEIDIDDNISDSATL</sequence>
<feature type="compositionally biased region" description="Polar residues" evidence="1">
    <location>
        <begin position="788"/>
        <end position="798"/>
    </location>
</feature>
<feature type="region of interest" description="Disordered" evidence="1">
    <location>
        <begin position="1125"/>
        <end position="1160"/>
    </location>
</feature>
<keyword evidence="2" id="KW-1133">Transmembrane helix</keyword>
<feature type="compositionally biased region" description="Low complexity" evidence="1">
    <location>
        <begin position="148"/>
        <end position="159"/>
    </location>
</feature>
<dbReference type="Proteomes" id="UP000789570">
    <property type="component" value="Unassembled WGS sequence"/>
</dbReference>
<feature type="transmembrane region" description="Helical" evidence="2">
    <location>
        <begin position="1512"/>
        <end position="1531"/>
    </location>
</feature>
<feature type="transmembrane region" description="Helical" evidence="2">
    <location>
        <begin position="1489"/>
        <end position="1506"/>
    </location>
</feature>
<feature type="compositionally biased region" description="Polar residues" evidence="1">
    <location>
        <begin position="550"/>
        <end position="568"/>
    </location>
</feature>
<feature type="region of interest" description="Disordered" evidence="1">
    <location>
        <begin position="23"/>
        <end position="86"/>
    </location>
</feature>
<feature type="compositionally biased region" description="Basic residues" evidence="1">
    <location>
        <begin position="894"/>
        <end position="904"/>
    </location>
</feature>
<feature type="compositionally biased region" description="Polar residues" evidence="1">
    <location>
        <begin position="438"/>
        <end position="471"/>
    </location>
</feature>
<feature type="compositionally biased region" description="Polar residues" evidence="1">
    <location>
        <begin position="1125"/>
        <end position="1146"/>
    </location>
</feature>
<reference evidence="3" key="1">
    <citation type="submission" date="2021-06" db="EMBL/GenBank/DDBJ databases">
        <authorList>
            <person name="Kallberg Y."/>
            <person name="Tangrot J."/>
            <person name="Rosling A."/>
        </authorList>
    </citation>
    <scope>NUCLEOTIDE SEQUENCE</scope>
    <source>
        <strain evidence="3">UK204</strain>
    </source>
</reference>
<organism evidence="3 4">
    <name type="scientific">Funneliformis caledonium</name>
    <dbReference type="NCBI Taxonomy" id="1117310"/>
    <lineage>
        <taxon>Eukaryota</taxon>
        <taxon>Fungi</taxon>
        <taxon>Fungi incertae sedis</taxon>
        <taxon>Mucoromycota</taxon>
        <taxon>Glomeromycotina</taxon>
        <taxon>Glomeromycetes</taxon>
        <taxon>Glomerales</taxon>
        <taxon>Glomeraceae</taxon>
        <taxon>Funneliformis</taxon>
    </lineage>
</organism>
<feature type="compositionally biased region" description="Polar residues" evidence="1">
    <location>
        <begin position="130"/>
        <end position="144"/>
    </location>
</feature>
<feature type="transmembrane region" description="Helical" evidence="2">
    <location>
        <begin position="1448"/>
        <end position="1468"/>
    </location>
</feature>
<feature type="region of interest" description="Disordered" evidence="1">
    <location>
        <begin position="831"/>
        <end position="904"/>
    </location>
</feature>
<feature type="compositionally biased region" description="Low complexity" evidence="1">
    <location>
        <begin position="209"/>
        <end position="237"/>
    </location>
</feature>
<gene>
    <name evidence="3" type="ORF">FCALED_LOCUS3732</name>
</gene>
<feature type="compositionally biased region" description="Low complexity" evidence="1">
    <location>
        <begin position="493"/>
        <end position="513"/>
    </location>
</feature>
<feature type="compositionally biased region" description="Polar residues" evidence="1">
    <location>
        <begin position="630"/>
        <end position="649"/>
    </location>
</feature>
<feature type="region of interest" description="Disordered" evidence="1">
    <location>
        <begin position="747"/>
        <end position="819"/>
    </location>
</feature>
<comment type="caution">
    <text evidence="3">The sequence shown here is derived from an EMBL/GenBank/DDBJ whole genome shotgun (WGS) entry which is preliminary data.</text>
</comment>
<keyword evidence="2" id="KW-0812">Transmembrane</keyword>
<evidence type="ECO:0000313" key="4">
    <source>
        <dbReference type="Proteomes" id="UP000789570"/>
    </source>
</evidence>
<proteinExistence type="predicted"/>
<feature type="region of interest" description="Disordered" evidence="1">
    <location>
        <begin position="130"/>
        <end position="159"/>
    </location>
</feature>
<evidence type="ECO:0000256" key="1">
    <source>
        <dbReference type="SAM" id="MobiDB-lite"/>
    </source>
</evidence>
<feature type="transmembrane region" description="Helical" evidence="2">
    <location>
        <begin position="1419"/>
        <end position="1436"/>
    </location>
</feature>
<feature type="transmembrane region" description="Helical" evidence="2">
    <location>
        <begin position="1225"/>
        <end position="1245"/>
    </location>
</feature>
<keyword evidence="4" id="KW-1185">Reference proteome</keyword>
<feature type="compositionally biased region" description="Polar residues" evidence="1">
    <location>
        <begin position="276"/>
        <end position="299"/>
    </location>
</feature>
<protein>
    <submittedName>
        <fullName evidence="3">14972_t:CDS:1</fullName>
    </submittedName>
</protein>
<feature type="compositionally biased region" description="Basic and acidic residues" evidence="1">
    <location>
        <begin position="341"/>
        <end position="356"/>
    </location>
</feature>
<feature type="compositionally biased region" description="Low complexity" evidence="1">
    <location>
        <begin position="359"/>
        <end position="370"/>
    </location>
</feature>
<feature type="region of interest" description="Disordered" evidence="1">
    <location>
        <begin position="265"/>
        <end position="513"/>
    </location>
</feature>
<feature type="compositionally biased region" description="Basic residues" evidence="1">
    <location>
        <begin position="307"/>
        <end position="317"/>
    </location>
</feature>
<dbReference type="OrthoDB" id="10261361at2759"/>